<dbReference type="InterPro" id="IPR012910">
    <property type="entry name" value="Plug_dom"/>
</dbReference>
<comment type="similarity">
    <text evidence="11 12">Belongs to the TonB-dependent receptor family.</text>
</comment>
<dbReference type="RefSeq" id="WP_233350067.1">
    <property type="nucleotide sequence ID" value="NZ_BMYV01000003.1"/>
</dbReference>
<evidence type="ECO:0000256" key="6">
    <source>
        <dbReference type="ARBA" id="ARBA00023004"/>
    </source>
</evidence>
<evidence type="ECO:0000313" key="16">
    <source>
        <dbReference type="EMBL" id="GGX73137.1"/>
    </source>
</evidence>
<keyword evidence="17" id="KW-1185">Reference proteome</keyword>
<evidence type="ECO:0000256" key="5">
    <source>
        <dbReference type="ARBA" id="ARBA00022692"/>
    </source>
</evidence>
<keyword evidence="16" id="KW-0675">Receptor</keyword>
<evidence type="ECO:0000256" key="1">
    <source>
        <dbReference type="ARBA" id="ARBA00004571"/>
    </source>
</evidence>
<dbReference type="AlphaFoldDB" id="A0A918NHB4"/>
<accession>A0A918NHB4</accession>
<gene>
    <name evidence="16" type="ORF">GCM10011309_23870</name>
</gene>
<dbReference type="Pfam" id="PF00593">
    <property type="entry name" value="TonB_dep_Rec_b-barrel"/>
    <property type="match status" value="1"/>
</dbReference>
<dbReference type="GO" id="GO:0006826">
    <property type="term" value="P:iron ion transport"/>
    <property type="evidence" value="ECO:0007669"/>
    <property type="project" value="UniProtKB-KW"/>
</dbReference>
<evidence type="ECO:0000259" key="14">
    <source>
        <dbReference type="Pfam" id="PF00593"/>
    </source>
</evidence>
<dbReference type="Gene3D" id="2.40.170.20">
    <property type="entry name" value="TonB-dependent receptor, beta-barrel domain"/>
    <property type="match status" value="1"/>
</dbReference>
<proteinExistence type="inferred from homology"/>
<dbReference type="SUPFAM" id="SSF56935">
    <property type="entry name" value="Porins"/>
    <property type="match status" value="1"/>
</dbReference>
<dbReference type="PROSITE" id="PS52016">
    <property type="entry name" value="TONB_DEPENDENT_REC_3"/>
    <property type="match status" value="1"/>
</dbReference>
<dbReference type="PANTHER" id="PTHR32552">
    <property type="entry name" value="FERRICHROME IRON RECEPTOR-RELATED"/>
    <property type="match status" value="1"/>
</dbReference>
<dbReference type="GO" id="GO:0009279">
    <property type="term" value="C:cell outer membrane"/>
    <property type="evidence" value="ECO:0007669"/>
    <property type="project" value="UniProtKB-SubCell"/>
</dbReference>
<evidence type="ECO:0000256" key="9">
    <source>
        <dbReference type="ARBA" id="ARBA00023136"/>
    </source>
</evidence>
<keyword evidence="4" id="KW-0410">Iron transport</keyword>
<keyword evidence="9 11" id="KW-0472">Membrane</keyword>
<evidence type="ECO:0000256" key="11">
    <source>
        <dbReference type="PROSITE-ProRule" id="PRU01360"/>
    </source>
</evidence>
<dbReference type="InterPro" id="IPR039426">
    <property type="entry name" value="TonB-dep_rcpt-like"/>
</dbReference>
<organism evidence="16 17">
    <name type="scientific">Litorimonas cladophorae</name>
    <dbReference type="NCBI Taxonomy" id="1220491"/>
    <lineage>
        <taxon>Bacteria</taxon>
        <taxon>Pseudomonadati</taxon>
        <taxon>Pseudomonadota</taxon>
        <taxon>Alphaproteobacteria</taxon>
        <taxon>Maricaulales</taxon>
        <taxon>Robiginitomaculaceae</taxon>
    </lineage>
</organism>
<keyword evidence="10 11" id="KW-0998">Cell outer membrane</keyword>
<dbReference type="InterPro" id="IPR036942">
    <property type="entry name" value="Beta-barrel_TonB_sf"/>
</dbReference>
<evidence type="ECO:0000256" key="2">
    <source>
        <dbReference type="ARBA" id="ARBA00022448"/>
    </source>
</evidence>
<keyword evidence="13" id="KW-0732">Signal</keyword>
<keyword evidence="5 11" id="KW-0812">Transmembrane</keyword>
<feature type="chain" id="PRO_5037181477" evidence="13">
    <location>
        <begin position="30"/>
        <end position="803"/>
    </location>
</feature>
<feature type="domain" description="TonB-dependent receptor plug" evidence="15">
    <location>
        <begin position="55"/>
        <end position="160"/>
    </location>
</feature>
<keyword evidence="7" id="KW-0406">Ion transport</keyword>
<evidence type="ECO:0000256" key="10">
    <source>
        <dbReference type="ARBA" id="ARBA00023237"/>
    </source>
</evidence>
<name>A0A918NHB4_9PROT</name>
<dbReference type="PANTHER" id="PTHR32552:SF81">
    <property type="entry name" value="TONB-DEPENDENT OUTER MEMBRANE RECEPTOR"/>
    <property type="match status" value="1"/>
</dbReference>
<evidence type="ECO:0000256" key="4">
    <source>
        <dbReference type="ARBA" id="ARBA00022496"/>
    </source>
</evidence>
<evidence type="ECO:0000256" key="8">
    <source>
        <dbReference type="ARBA" id="ARBA00023077"/>
    </source>
</evidence>
<evidence type="ECO:0000313" key="17">
    <source>
        <dbReference type="Proteomes" id="UP000600865"/>
    </source>
</evidence>
<feature type="signal peptide" evidence="13">
    <location>
        <begin position="1"/>
        <end position="29"/>
    </location>
</feature>
<dbReference type="Pfam" id="PF07715">
    <property type="entry name" value="Plug"/>
    <property type="match status" value="1"/>
</dbReference>
<feature type="domain" description="TonB-dependent receptor-like beta-barrel" evidence="14">
    <location>
        <begin position="268"/>
        <end position="750"/>
    </location>
</feature>
<dbReference type="InterPro" id="IPR000531">
    <property type="entry name" value="Beta-barrel_TonB"/>
</dbReference>
<comment type="caution">
    <text evidence="16">The sequence shown here is derived from an EMBL/GenBank/DDBJ whole genome shotgun (WGS) entry which is preliminary data.</text>
</comment>
<sequence length="803" mass="87494">MITPRTTLKNRLKMTASLLALPISFATFAAPVQAQDQVQDEDQIIVTATRRDATVQDVPFNISAVSAVELEDIGITDLAELSAWVPGFHIINGGGREQDGIVIRGLNADGLGAANNNGTVATYIGEIPLFVDLKLNDMKQVEVLLGPQGTLYGAGTMGGAVRYIPNKPEIGEQLFTVRADAYNYSKGSGISTDIGLTANIPVSDTFAIRANLDFLNDDGYIDYVNVVNQIGFSNPDVASDVRTVKDANKEETLSLRVAGRWTPVDAVDATLTYYGQFQDVDGRSHNGFVDGRDANNTFITGRYESGTRVLEPNKRDDELLALEVVADLGFAELTSATGFGKYDELGNRDQTDLLIGLQYSYESFPNFTAITEEAVQSKFFNQEVRLVSKGDNRYNWIIGAFYNENETQSYSQEFTPNHPFSTRSDDLEYDAFSNSKNIEQAVFGEIGFDITEAWQVTVGGRYFEYDLKSASEAFVPFFEAASYQRSTLDGIESIDFDPNNDAKDDGTLFKFNTSYAINDDVNIYATVSEGFRLGGSNGIAPCPDVIPDQQTLCALPDEQNYGPDTTTNYEVGVKSTLMDGKLILNGAVYLLDWEGILLAGATENGGLTFLQNGGTAQSKGLEVSFDYEPVEDLNIRGNYAYTNAELTSDAPGLYTENAFFSVAADDTGGVDGDRLPGSPEHQFSLFADYTHGLSGGQDLVARAGLSYTSDILQRVGSIANGETLDGYLLTNASISYQEDNWSLTLYANNLFDEYAEATITGTGASVQTFRDDFGDGGLHVFRGFRPTPIPPRVIGMRASYTFE</sequence>
<dbReference type="CDD" id="cd01347">
    <property type="entry name" value="ligand_gated_channel"/>
    <property type="match status" value="1"/>
</dbReference>
<keyword evidence="2 11" id="KW-0813">Transport</keyword>
<evidence type="ECO:0000256" key="7">
    <source>
        <dbReference type="ARBA" id="ARBA00023065"/>
    </source>
</evidence>
<protein>
    <submittedName>
        <fullName evidence="16">TonB-dependent receptor</fullName>
    </submittedName>
</protein>
<evidence type="ECO:0000256" key="12">
    <source>
        <dbReference type="RuleBase" id="RU003357"/>
    </source>
</evidence>
<comment type="subcellular location">
    <subcellularLocation>
        <location evidence="1 11">Cell outer membrane</location>
        <topology evidence="1 11">Multi-pass membrane protein</topology>
    </subcellularLocation>
</comment>
<keyword evidence="3 11" id="KW-1134">Transmembrane beta strand</keyword>
<evidence type="ECO:0000256" key="3">
    <source>
        <dbReference type="ARBA" id="ARBA00022452"/>
    </source>
</evidence>
<evidence type="ECO:0000259" key="15">
    <source>
        <dbReference type="Pfam" id="PF07715"/>
    </source>
</evidence>
<evidence type="ECO:0000256" key="13">
    <source>
        <dbReference type="SAM" id="SignalP"/>
    </source>
</evidence>
<dbReference type="Proteomes" id="UP000600865">
    <property type="component" value="Unassembled WGS sequence"/>
</dbReference>
<keyword evidence="6" id="KW-0408">Iron</keyword>
<dbReference type="EMBL" id="BMYV01000003">
    <property type="protein sequence ID" value="GGX73137.1"/>
    <property type="molecule type" value="Genomic_DNA"/>
</dbReference>
<keyword evidence="8 12" id="KW-0798">TonB box</keyword>
<reference evidence="16 17" key="1">
    <citation type="journal article" date="2014" name="Int. J. Syst. Evol. Microbiol.">
        <title>Complete genome sequence of Corynebacterium casei LMG S-19264T (=DSM 44701T), isolated from a smear-ripened cheese.</title>
        <authorList>
            <consortium name="US DOE Joint Genome Institute (JGI-PGF)"/>
            <person name="Walter F."/>
            <person name="Albersmeier A."/>
            <person name="Kalinowski J."/>
            <person name="Ruckert C."/>
        </authorList>
    </citation>
    <scope>NUCLEOTIDE SEQUENCE [LARGE SCALE GENOMIC DNA]</scope>
    <source>
        <strain evidence="16 17">KCTC 23968</strain>
    </source>
</reference>